<feature type="compositionally biased region" description="Low complexity" evidence="4">
    <location>
        <begin position="547"/>
        <end position="564"/>
    </location>
</feature>
<dbReference type="OrthoDB" id="15189at2759"/>
<dbReference type="InterPro" id="IPR001969">
    <property type="entry name" value="Aspartic_peptidase_AS"/>
</dbReference>
<keyword evidence="3" id="KW-0645">Protease</keyword>
<dbReference type="Gene3D" id="2.40.70.10">
    <property type="entry name" value="Acid Proteases"/>
    <property type="match status" value="2"/>
</dbReference>
<keyword evidence="3" id="KW-0378">Hydrolase</keyword>
<keyword evidence="2 3" id="KW-0064">Aspartyl protease</keyword>
<evidence type="ECO:0000256" key="4">
    <source>
        <dbReference type="SAM" id="MobiDB-lite"/>
    </source>
</evidence>
<feature type="transmembrane region" description="Helical" evidence="5">
    <location>
        <begin position="459"/>
        <end position="482"/>
    </location>
</feature>
<feature type="region of interest" description="Disordered" evidence="4">
    <location>
        <begin position="582"/>
        <end position="643"/>
    </location>
</feature>
<feature type="compositionally biased region" description="Polar residues" evidence="4">
    <location>
        <begin position="535"/>
        <end position="546"/>
    </location>
</feature>
<dbReference type="InterPro" id="IPR033121">
    <property type="entry name" value="PEPTIDASE_A1"/>
</dbReference>
<dbReference type="PANTHER" id="PTHR47966">
    <property type="entry name" value="BETA-SITE APP-CLEAVING ENZYME, ISOFORM A-RELATED"/>
    <property type="match status" value="1"/>
</dbReference>
<evidence type="ECO:0000313" key="8">
    <source>
        <dbReference type="EMBL" id="KAG5638675.1"/>
    </source>
</evidence>
<keyword evidence="5" id="KW-0812">Transmembrane</keyword>
<dbReference type="GO" id="GO:0004190">
    <property type="term" value="F:aspartic-type endopeptidase activity"/>
    <property type="evidence" value="ECO:0007669"/>
    <property type="project" value="UniProtKB-KW"/>
</dbReference>
<comment type="similarity">
    <text evidence="1 3">Belongs to the peptidase A1 family.</text>
</comment>
<dbReference type="InterPro" id="IPR021109">
    <property type="entry name" value="Peptidase_aspartic_dom_sf"/>
</dbReference>
<dbReference type="InterPro" id="IPR001461">
    <property type="entry name" value="Aspartic_peptidase_A1"/>
</dbReference>
<evidence type="ECO:0000313" key="9">
    <source>
        <dbReference type="Proteomes" id="UP000717328"/>
    </source>
</evidence>
<keyword evidence="5" id="KW-1133">Transmembrane helix</keyword>
<evidence type="ECO:0000256" key="3">
    <source>
        <dbReference type="RuleBase" id="RU000454"/>
    </source>
</evidence>
<evidence type="ECO:0000256" key="6">
    <source>
        <dbReference type="SAM" id="SignalP"/>
    </source>
</evidence>
<accession>A0A9P7FWS8</accession>
<keyword evidence="9" id="KW-1185">Reference proteome</keyword>
<dbReference type="AlphaFoldDB" id="A0A9P7FWS8"/>
<protein>
    <recommendedName>
        <fullName evidence="7">Peptidase A1 domain-containing protein</fullName>
    </recommendedName>
</protein>
<dbReference type="PROSITE" id="PS51767">
    <property type="entry name" value="PEPTIDASE_A1"/>
    <property type="match status" value="1"/>
</dbReference>
<feature type="region of interest" description="Disordered" evidence="4">
    <location>
        <begin position="513"/>
        <end position="569"/>
    </location>
</feature>
<name>A0A9P7FWS8_9AGAR</name>
<feature type="compositionally biased region" description="Low complexity" evidence="4">
    <location>
        <begin position="628"/>
        <end position="643"/>
    </location>
</feature>
<evidence type="ECO:0000256" key="5">
    <source>
        <dbReference type="SAM" id="Phobius"/>
    </source>
</evidence>
<dbReference type="PANTHER" id="PTHR47966:SF51">
    <property type="entry name" value="BETA-SITE APP-CLEAVING ENZYME, ISOFORM A-RELATED"/>
    <property type="match status" value="1"/>
</dbReference>
<proteinExistence type="inferred from homology"/>
<feature type="signal peptide" evidence="6">
    <location>
        <begin position="1"/>
        <end position="23"/>
    </location>
</feature>
<reference evidence="8" key="1">
    <citation type="submission" date="2021-02" db="EMBL/GenBank/DDBJ databases">
        <authorList>
            <person name="Nieuwenhuis M."/>
            <person name="Van De Peppel L.J.J."/>
        </authorList>
    </citation>
    <scope>NUCLEOTIDE SEQUENCE</scope>
    <source>
        <strain evidence="8">D49</strain>
    </source>
</reference>
<dbReference type="SUPFAM" id="SSF50630">
    <property type="entry name" value="Acid proteases"/>
    <property type="match status" value="1"/>
</dbReference>
<gene>
    <name evidence="8" type="ORF">H0H81_011055</name>
</gene>
<evidence type="ECO:0000259" key="7">
    <source>
        <dbReference type="PROSITE" id="PS51767"/>
    </source>
</evidence>
<dbReference type="Proteomes" id="UP000717328">
    <property type="component" value="Unassembled WGS sequence"/>
</dbReference>
<evidence type="ECO:0000256" key="2">
    <source>
        <dbReference type="ARBA" id="ARBA00022750"/>
    </source>
</evidence>
<dbReference type="PRINTS" id="PR00792">
    <property type="entry name" value="PEPSIN"/>
</dbReference>
<dbReference type="CDD" id="cd05471">
    <property type="entry name" value="pepsin_like"/>
    <property type="match status" value="1"/>
</dbReference>
<dbReference type="Pfam" id="PF00026">
    <property type="entry name" value="Asp"/>
    <property type="match status" value="1"/>
</dbReference>
<feature type="domain" description="Peptidase A1" evidence="7">
    <location>
        <begin position="58"/>
        <end position="393"/>
    </location>
</feature>
<comment type="caution">
    <text evidence="8">The sequence shown here is derived from an EMBL/GenBank/DDBJ whole genome shotgun (WGS) entry which is preliminary data.</text>
</comment>
<keyword evidence="5" id="KW-0472">Membrane</keyword>
<keyword evidence="6" id="KW-0732">Signal</keyword>
<reference evidence="8" key="2">
    <citation type="submission" date="2021-10" db="EMBL/GenBank/DDBJ databases">
        <title>Phylogenomics reveals ancestral predisposition of the termite-cultivated fungus Termitomyces towards a domesticated lifestyle.</title>
        <authorList>
            <person name="Auxier B."/>
            <person name="Grum-Grzhimaylo A."/>
            <person name="Cardenas M.E."/>
            <person name="Lodge J.D."/>
            <person name="Laessoe T."/>
            <person name="Pedersen O."/>
            <person name="Smith M.E."/>
            <person name="Kuyper T.W."/>
            <person name="Franco-Molano E.A."/>
            <person name="Baroni T.J."/>
            <person name="Aanen D.K."/>
        </authorList>
    </citation>
    <scope>NUCLEOTIDE SEQUENCE</scope>
    <source>
        <strain evidence="8">D49</strain>
    </source>
</reference>
<organism evidence="8 9">
    <name type="scientific">Sphagnurus paluster</name>
    <dbReference type="NCBI Taxonomy" id="117069"/>
    <lineage>
        <taxon>Eukaryota</taxon>
        <taxon>Fungi</taxon>
        <taxon>Dikarya</taxon>
        <taxon>Basidiomycota</taxon>
        <taxon>Agaricomycotina</taxon>
        <taxon>Agaricomycetes</taxon>
        <taxon>Agaricomycetidae</taxon>
        <taxon>Agaricales</taxon>
        <taxon>Tricholomatineae</taxon>
        <taxon>Lyophyllaceae</taxon>
        <taxon>Sphagnurus</taxon>
    </lineage>
</organism>
<sequence>MLRSLVPLVSLAVLLTISDATYAIKVPFEIRTTNVPGSGNLARRSVDLPVKNNGNAQYIGNITLGGVGARVLLDTGSSDLWVSFPSTQPTSTDLGKSVNLAYAVGQASGNVHSTTAQIGNYTVNNQAFLLVTDTSTFSSDIHSQGYDGLLGLGPNKGSVIRKKLSGNTGDTTLTHIFQQNNGTDDSYITILLDRKGDPSKNFTGQLTIGEVAPGFENITSMPKLDVDKVNRLLSSDQHWQAITDKNVGIIGPDGNPINVKSIVPNAPDGTFVAVFDSGFTFSQVPRDVSDAIYGRVQGAVYDTADEIWTIPCGQYLNISIQFGGLSYPVHPLDTVDDNFGMKDAQGNRVCIGAFQPITSAFSLLGHYDMILGMSFMRNAYTLLNFGSWANGKSGEHPYIQLASVTNSTQAQQDFITVRLGSDTTNDPKWALLPPSQMQHSPVSEEEKKKKYQELVLSRWPYILSGCLLIVVVSVGLCIWRCCCRKPPAKKPKTKALLTGDLASTSYLPLTGTSGTAAKGAGVGDRAPSPGFSPSYHANSQSAYTLDSQYPQQSGGQYPGMQYPPDTRYLNSDAEYFNDQQQYAEPPRSPARAMHADSSYYEQQRQYGDPPRSPARAMHPDDYPPPPQYSSGIPPQQQQYAYAQ</sequence>
<evidence type="ECO:0000256" key="1">
    <source>
        <dbReference type="ARBA" id="ARBA00007447"/>
    </source>
</evidence>
<feature type="chain" id="PRO_5040339320" description="Peptidase A1 domain-containing protein" evidence="6">
    <location>
        <begin position="24"/>
        <end position="643"/>
    </location>
</feature>
<dbReference type="EMBL" id="JABCKI010005750">
    <property type="protein sequence ID" value="KAG5638675.1"/>
    <property type="molecule type" value="Genomic_DNA"/>
</dbReference>
<dbReference type="GO" id="GO:0006508">
    <property type="term" value="P:proteolysis"/>
    <property type="evidence" value="ECO:0007669"/>
    <property type="project" value="UniProtKB-KW"/>
</dbReference>
<dbReference type="InterPro" id="IPR034164">
    <property type="entry name" value="Pepsin-like_dom"/>
</dbReference>
<dbReference type="PROSITE" id="PS00141">
    <property type="entry name" value="ASP_PROTEASE"/>
    <property type="match status" value="1"/>
</dbReference>